<dbReference type="Proteomes" id="UP000663829">
    <property type="component" value="Unassembled WGS sequence"/>
</dbReference>
<evidence type="ECO:0000256" key="2">
    <source>
        <dbReference type="ARBA" id="ARBA00022679"/>
    </source>
</evidence>
<evidence type="ECO:0000256" key="9">
    <source>
        <dbReference type="SAM" id="MobiDB-lite"/>
    </source>
</evidence>
<dbReference type="EMBL" id="CAJNOQ010010000">
    <property type="protein sequence ID" value="CAF1239898.1"/>
    <property type="molecule type" value="Genomic_DNA"/>
</dbReference>
<proteinExistence type="predicted"/>
<feature type="region of interest" description="Disordered" evidence="9">
    <location>
        <begin position="757"/>
        <end position="779"/>
    </location>
</feature>
<evidence type="ECO:0000256" key="3">
    <source>
        <dbReference type="ARBA" id="ARBA00022741"/>
    </source>
</evidence>
<evidence type="ECO:0000313" key="13">
    <source>
        <dbReference type="EMBL" id="CAF4002092.1"/>
    </source>
</evidence>
<dbReference type="InterPro" id="IPR000095">
    <property type="entry name" value="CRIB_dom"/>
</dbReference>
<feature type="region of interest" description="Disordered" evidence="9">
    <location>
        <begin position="916"/>
        <end position="959"/>
    </location>
</feature>
<keyword evidence="7" id="KW-0829">Tyrosine-protein kinase</keyword>
<dbReference type="Gene3D" id="1.10.510.10">
    <property type="entry name" value="Transferase(Phosphotransferase) domain 1"/>
    <property type="match status" value="1"/>
</dbReference>
<name>A0A814Z9E3_9BILA</name>
<dbReference type="PROSITE" id="PS50011">
    <property type="entry name" value="PROTEIN_KINASE_DOM"/>
    <property type="match status" value="1"/>
</dbReference>
<dbReference type="GO" id="GO:0048468">
    <property type="term" value="P:cell development"/>
    <property type="evidence" value="ECO:0007669"/>
    <property type="project" value="UniProtKB-ARBA"/>
</dbReference>
<feature type="compositionally biased region" description="Low complexity" evidence="9">
    <location>
        <begin position="920"/>
        <end position="932"/>
    </location>
</feature>
<dbReference type="InterPro" id="IPR001245">
    <property type="entry name" value="Ser-Thr/Tyr_kinase_cat_dom"/>
</dbReference>
<dbReference type="InterPro" id="IPR011009">
    <property type="entry name" value="Kinase-like_dom_sf"/>
</dbReference>
<dbReference type="GO" id="GO:0030182">
    <property type="term" value="P:neuron differentiation"/>
    <property type="evidence" value="ECO:0007669"/>
    <property type="project" value="UniProtKB-ARBA"/>
</dbReference>
<evidence type="ECO:0000256" key="4">
    <source>
        <dbReference type="ARBA" id="ARBA00022777"/>
    </source>
</evidence>
<evidence type="ECO:0000256" key="6">
    <source>
        <dbReference type="ARBA" id="ARBA00023136"/>
    </source>
</evidence>
<protein>
    <recommendedName>
        <fullName evidence="15">Non-specific protein-tyrosine kinase</fullName>
    </recommendedName>
</protein>
<evidence type="ECO:0000313" key="12">
    <source>
        <dbReference type="EMBL" id="CAF1239898.1"/>
    </source>
</evidence>
<sequence length="1053" mass="117108">AYSVTDLKYVEEHDFLQIGLSKLQFKKMKRYLANEKNGGGGGSSGGGGTFSTLGKLAKKIALRSDSSLTTQSTTNLHNNNNNNRFHVHGNDFSKIKLKRQQSLINDSMESSFSSHFLKNIISPNQIEIIKQLGEGEFGTVSKAFWRTKQNELLTVVVKSLRKEKLKQYSTDEVLKEVSIIQDIVHKNIVQFFGVVIIHDGTYMLVTEYAPFRSLYECLISSKAKIEYSIQILLDYSRQIVSAMAYLEKNNFIHRDLACRNFLVFNKTLIKINDFGLCRLCRTEKDYYKTCYKNTLRLPIAWMSPETINYSKFTTASDVFSFGVCLWEMFSYGEIPWKGMTSTEILHTIDTPNHQRLARPLYSTPEIYDVMLACWTYEPEKRPSFLQLQKTLFDIDFKQVRWKEKKKYTRTLPSDFLSYECSTGGLFTIIDRCLTVPLSSTTRTSVDNTINNYIQCVTSNGQIGYIYSDYVEPVHVIQLNRQTSASSSVSTTMNGFFKKTTDTKKNSTKKSKQISKEMIGLPQADFIHAFHIGVSGDTFGDVACLSGANTEIAKTTAAKNPSPTSSVINELASKSVPACSILQSSLPDYCKQSSCTISKTLSSSIDNIDKMSNESEEEKKEMIVEKSSPNAQSLLDEVMQAFSEIYVDDKKIHSTTNEEAVLSKVTDMSNNIVVTNGLPPRPPAKPFRTDQQQEQTTFNFKLGHISSAESMHITDHVVSEEAKNAYDLLINGYRSVSPTSLTHSCHPDSSTPLLLRSRCTSSDSEHHQQQGITPDIPHETHHHHPAAILFGSSSSSSSISLSTTSSSRLQNDSKNVSSISNSSSSSANVASTRSYNYNDRNSHYSATSTDNDISIDLQNGEHHISPQHKSTNHPLFIATGGGSIKTQLAVSTETRDNCSASPLRLFRSGVAPSLLPKPIRQQQQQQQSSSLLQAPTSDGSQLHTPSSSNSNTLDNSYNHNDSNLILVEDNVSLSNSSTNAHSLPSSQKNHPTTTTISIVDSTGQQLPPPPDLSSLGSKLTTATTLRTLKLPLSIVQTTPMNHYRTKKRFNLFAS</sequence>
<keyword evidence="3 8" id="KW-0547">Nucleotide-binding</keyword>
<evidence type="ECO:0000259" key="10">
    <source>
        <dbReference type="PROSITE" id="PS50011"/>
    </source>
</evidence>
<gene>
    <name evidence="12" type="ORF">GPM918_LOCUS25605</name>
    <name evidence="13" type="ORF">SRO942_LOCUS25613</name>
</gene>
<feature type="non-terminal residue" evidence="12">
    <location>
        <position position="1"/>
    </location>
</feature>
<feature type="binding site" evidence="8">
    <location>
        <position position="158"/>
    </location>
    <ligand>
        <name>ATP</name>
        <dbReference type="ChEBI" id="CHEBI:30616"/>
    </ligand>
</feature>
<feature type="region of interest" description="Disordered" evidence="9">
    <location>
        <begin position="973"/>
        <end position="993"/>
    </location>
</feature>
<feature type="compositionally biased region" description="Polar residues" evidence="9">
    <location>
        <begin position="933"/>
        <end position="959"/>
    </location>
</feature>
<dbReference type="InterPro" id="IPR017441">
    <property type="entry name" value="Protein_kinase_ATP_BS"/>
</dbReference>
<dbReference type="Pfam" id="PF07714">
    <property type="entry name" value="PK_Tyr_Ser-Thr"/>
    <property type="match status" value="1"/>
</dbReference>
<dbReference type="Proteomes" id="UP000681722">
    <property type="component" value="Unassembled WGS sequence"/>
</dbReference>
<dbReference type="EMBL" id="CAJOBC010010066">
    <property type="protein sequence ID" value="CAF4002092.1"/>
    <property type="molecule type" value="Genomic_DNA"/>
</dbReference>
<dbReference type="PROSITE" id="PS00107">
    <property type="entry name" value="PROTEIN_KINASE_ATP"/>
    <property type="match status" value="1"/>
</dbReference>
<dbReference type="SMART" id="SM00219">
    <property type="entry name" value="TyrKc"/>
    <property type="match status" value="1"/>
</dbReference>
<dbReference type="FunFam" id="1.10.510.10:FF:001512">
    <property type="entry name" value="Receptor tyrosine-protein kinase erbB-2"/>
    <property type="match status" value="1"/>
</dbReference>
<dbReference type="InterPro" id="IPR050198">
    <property type="entry name" value="Non-receptor_tyrosine_kinases"/>
</dbReference>
<keyword evidence="6" id="KW-0472">Membrane</keyword>
<dbReference type="GO" id="GO:0005524">
    <property type="term" value="F:ATP binding"/>
    <property type="evidence" value="ECO:0007669"/>
    <property type="project" value="UniProtKB-UniRule"/>
</dbReference>
<dbReference type="GO" id="GO:0004713">
    <property type="term" value="F:protein tyrosine kinase activity"/>
    <property type="evidence" value="ECO:0007669"/>
    <property type="project" value="UniProtKB-KW"/>
</dbReference>
<dbReference type="SUPFAM" id="SSF56112">
    <property type="entry name" value="Protein kinase-like (PK-like)"/>
    <property type="match status" value="1"/>
</dbReference>
<dbReference type="OrthoDB" id="4062651at2759"/>
<evidence type="ECO:0000256" key="8">
    <source>
        <dbReference type="PROSITE-ProRule" id="PRU10141"/>
    </source>
</evidence>
<keyword evidence="14" id="KW-1185">Reference proteome</keyword>
<evidence type="ECO:0000259" key="11">
    <source>
        <dbReference type="PROSITE" id="PS50108"/>
    </source>
</evidence>
<dbReference type="PROSITE" id="PS00109">
    <property type="entry name" value="PROTEIN_KINASE_TYR"/>
    <property type="match status" value="1"/>
</dbReference>
<organism evidence="12 14">
    <name type="scientific">Didymodactylos carnosus</name>
    <dbReference type="NCBI Taxonomy" id="1234261"/>
    <lineage>
        <taxon>Eukaryota</taxon>
        <taxon>Metazoa</taxon>
        <taxon>Spiralia</taxon>
        <taxon>Gnathifera</taxon>
        <taxon>Rotifera</taxon>
        <taxon>Eurotatoria</taxon>
        <taxon>Bdelloidea</taxon>
        <taxon>Philodinida</taxon>
        <taxon>Philodinidae</taxon>
        <taxon>Didymodactylos</taxon>
    </lineage>
</organism>
<keyword evidence="4" id="KW-0418">Kinase</keyword>
<evidence type="ECO:0000256" key="5">
    <source>
        <dbReference type="ARBA" id="ARBA00022840"/>
    </source>
</evidence>
<comment type="caution">
    <text evidence="12">The sequence shown here is derived from an EMBL/GenBank/DDBJ whole genome shotgun (WGS) entry which is preliminary data.</text>
</comment>
<dbReference type="PROSITE" id="PS50108">
    <property type="entry name" value="CRIB"/>
    <property type="match status" value="1"/>
</dbReference>
<evidence type="ECO:0008006" key="15">
    <source>
        <dbReference type="Google" id="ProtNLM"/>
    </source>
</evidence>
<accession>A0A814Z9E3</accession>
<comment type="subcellular location">
    <subcellularLocation>
        <location evidence="1">Endomembrane system</location>
    </subcellularLocation>
</comment>
<evidence type="ECO:0000313" key="14">
    <source>
        <dbReference type="Proteomes" id="UP000663829"/>
    </source>
</evidence>
<dbReference type="AlphaFoldDB" id="A0A814Z9E3"/>
<evidence type="ECO:0000256" key="7">
    <source>
        <dbReference type="ARBA" id="ARBA00023137"/>
    </source>
</evidence>
<dbReference type="InterPro" id="IPR020635">
    <property type="entry name" value="Tyr_kinase_cat_dom"/>
</dbReference>
<dbReference type="PANTHER" id="PTHR24418">
    <property type="entry name" value="TYROSINE-PROTEIN KINASE"/>
    <property type="match status" value="1"/>
</dbReference>
<dbReference type="InterPro" id="IPR000719">
    <property type="entry name" value="Prot_kinase_dom"/>
</dbReference>
<dbReference type="InterPro" id="IPR008266">
    <property type="entry name" value="Tyr_kinase_AS"/>
</dbReference>
<feature type="domain" description="CRIB" evidence="11">
    <location>
        <begin position="518"/>
        <end position="532"/>
    </location>
</feature>
<dbReference type="GO" id="GO:0050793">
    <property type="term" value="P:regulation of developmental process"/>
    <property type="evidence" value="ECO:0007669"/>
    <property type="project" value="UniProtKB-ARBA"/>
</dbReference>
<feature type="domain" description="Protein kinase" evidence="10">
    <location>
        <begin position="126"/>
        <end position="392"/>
    </location>
</feature>
<dbReference type="PRINTS" id="PR00109">
    <property type="entry name" value="TYRKINASE"/>
</dbReference>
<evidence type="ECO:0000256" key="1">
    <source>
        <dbReference type="ARBA" id="ARBA00004308"/>
    </source>
</evidence>
<keyword evidence="2" id="KW-0808">Transferase</keyword>
<reference evidence="12" key="1">
    <citation type="submission" date="2021-02" db="EMBL/GenBank/DDBJ databases">
        <authorList>
            <person name="Nowell W R."/>
        </authorList>
    </citation>
    <scope>NUCLEOTIDE SEQUENCE</scope>
</reference>
<feature type="region of interest" description="Disordered" evidence="9">
    <location>
        <begin position="799"/>
        <end position="830"/>
    </location>
</feature>
<dbReference type="GO" id="GO:0012505">
    <property type="term" value="C:endomembrane system"/>
    <property type="evidence" value="ECO:0007669"/>
    <property type="project" value="UniProtKB-SubCell"/>
</dbReference>
<keyword evidence="5 8" id="KW-0067">ATP-binding</keyword>